<dbReference type="EMBL" id="CP002271">
    <property type="protein sequence ID" value="ADO70747.1"/>
    <property type="molecule type" value="Genomic_DNA"/>
</dbReference>
<dbReference type="AlphaFoldDB" id="Q092P4"/>
<reference evidence="1 3" key="2">
    <citation type="journal article" date="2011" name="Mol. Biol. Evol.">
        <title>Comparative genomic analysis of fruiting body formation in Myxococcales.</title>
        <authorList>
            <person name="Huntley S."/>
            <person name="Hamann N."/>
            <person name="Wegener-Feldbrugge S."/>
            <person name="Treuner-Lange A."/>
            <person name="Kube M."/>
            <person name="Reinhardt R."/>
            <person name="Klages S."/>
            <person name="Muller R."/>
            <person name="Ronning C.M."/>
            <person name="Nierman W.C."/>
            <person name="Sogaard-Andersen L."/>
        </authorList>
    </citation>
    <scope>NUCLEOTIDE SEQUENCE [LARGE SCALE GENOMIC DNA]</scope>
    <source>
        <strain evidence="1 3">DW4/3-1</strain>
    </source>
</reference>
<protein>
    <submittedName>
        <fullName evidence="1">Conserved uncharacterized protein</fullName>
    </submittedName>
</protein>
<evidence type="ECO:0000313" key="4">
    <source>
        <dbReference type="Proteomes" id="UP000032702"/>
    </source>
</evidence>
<sequence>MGTWSCRAFLAPDRIECRFLSVRGLRDMPTADPTHSARIKGTVLISRLNMVRQHGGPARLEEVLRRLPPADQAILRKMILPINWYPLELNLRLDEAIADVLSPDDRTRAFVDMGRASADENLRGAQHVFVRQGEPHFLLSQAPQIYRFYYAVGSRTYEKSGPKSAILRTFGAERVNDADCLTIVGWHQRAIELSGGRSVRVLHPKCVAWGASHCEYHCQWE</sequence>
<dbReference type="eggNOG" id="ENOG5033K73">
    <property type="taxonomic scope" value="Bacteria"/>
</dbReference>
<evidence type="ECO:0000313" key="3">
    <source>
        <dbReference type="Proteomes" id="UP000001351"/>
    </source>
</evidence>
<dbReference type="Proteomes" id="UP000001351">
    <property type="component" value="Chromosome"/>
</dbReference>
<dbReference type="EMBL" id="AAMD01000049">
    <property type="protein sequence ID" value="EAU66711.1"/>
    <property type="molecule type" value="Genomic_DNA"/>
</dbReference>
<dbReference type="HOGENOM" id="CLU_110257_0_0_7"/>
<dbReference type="NCBIfam" id="TIGR02265">
    <property type="entry name" value="Mxa_TIGR02265"/>
    <property type="match status" value="1"/>
</dbReference>
<evidence type="ECO:0000313" key="2">
    <source>
        <dbReference type="EMBL" id="EAU66711.1"/>
    </source>
</evidence>
<dbReference type="Proteomes" id="UP000032702">
    <property type="component" value="Unassembled WGS sequence"/>
</dbReference>
<dbReference type="OrthoDB" id="5501057at2"/>
<proteinExistence type="predicted"/>
<dbReference type="KEGG" id="sur:STAUR_2955"/>
<dbReference type="InterPro" id="IPR011751">
    <property type="entry name" value="Mxa_paralog_2265"/>
</dbReference>
<accession>Q092P4</accession>
<organism evidence="2 4">
    <name type="scientific">Stigmatella aurantiaca (strain DW4/3-1)</name>
    <dbReference type="NCBI Taxonomy" id="378806"/>
    <lineage>
        <taxon>Bacteria</taxon>
        <taxon>Pseudomonadati</taxon>
        <taxon>Myxococcota</taxon>
        <taxon>Myxococcia</taxon>
        <taxon>Myxococcales</taxon>
        <taxon>Cystobacterineae</taxon>
        <taxon>Archangiaceae</taxon>
        <taxon>Stigmatella</taxon>
    </lineage>
</organism>
<name>Q092P4_STIAD</name>
<evidence type="ECO:0000313" key="1">
    <source>
        <dbReference type="EMBL" id="ADO70747.1"/>
    </source>
</evidence>
<dbReference type="STRING" id="378806.STAUR_2955"/>
<keyword evidence="3" id="KW-1185">Reference proteome</keyword>
<reference evidence="2 4" key="1">
    <citation type="submission" date="2006-04" db="EMBL/GenBank/DDBJ databases">
        <authorList>
            <person name="Nierman W.C."/>
        </authorList>
    </citation>
    <scope>NUCLEOTIDE SEQUENCE [LARGE SCALE GENOMIC DNA]</scope>
    <source>
        <strain evidence="2 4">DW4/3-1</strain>
    </source>
</reference>
<gene>
    <name evidence="1" type="ordered locus">STAUR_2955</name>
    <name evidence="2" type="ORF">STIAU_4271</name>
</gene>
<dbReference type="PATRIC" id="fig|378806.16.peg.5855"/>